<feature type="transmembrane region" description="Helical" evidence="1">
    <location>
        <begin position="126"/>
        <end position="146"/>
    </location>
</feature>
<evidence type="ECO:0000259" key="2">
    <source>
        <dbReference type="Pfam" id="PF06181"/>
    </source>
</evidence>
<organism evidence="3">
    <name type="scientific">marine metagenome</name>
    <dbReference type="NCBI Taxonomy" id="408172"/>
    <lineage>
        <taxon>unclassified sequences</taxon>
        <taxon>metagenomes</taxon>
        <taxon>ecological metagenomes</taxon>
    </lineage>
</organism>
<dbReference type="InterPro" id="IPR010389">
    <property type="entry name" value="Urate_ox_N"/>
</dbReference>
<feature type="domain" description="Urate oxidase N-terminal" evidence="2">
    <location>
        <begin position="124"/>
        <end position="204"/>
    </location>
</feature>
<name>A0A382MDS5_9ZZZZ</name>
<dbReference type="AlphaFoldDB" id="A0A382MDS5"/>
<feature type="transmembrane region" description="Helical" evidence="1">
    <location>
        <begin position="218"/>
        <end position="236"/>
    </location>
</feature>
<feature type="transmembrane region" description="Helical" evidence="1">
    <location>
        <begin position="88"/>
        <end position="106"/>
    </location>
</feature>
<dbReference type="EMBL" id="UINC01092797">
    <property type="protein sequence ID" value="SVC46688.1"/>
    <property type="molecule type" value="Genomic_DNA"/>
</dbReference>
<protein>
    <recommendedName>
        <fullName evidence="2">Urate oxidase N-terminal domain-containing protein</fullName>
    </recommendedName>
</protein>
<dbReference type="Pfam" id="PF06181">
    <property type="entry name" value="Urate_ox_N"/>
    <property type="match status" value="1"/>
</dbReference>
<evidence type="ECO:0000313" key="3">
    <source>
        <dbReference type="EMBL" id="SVC46688.1"/>
    </source>
</evidence>
<accession>A0A382MDS5</accession>
<keyword evidence="1" id="KW-0472">Membrane</keyword>
<keyword evidence="1" id="KW-0812">Transmembrane</keyword>
<feature type="transmembrane region" description="Helical" evidence="1">
    <location>
        <begin position="257"/>
        <end position="275"/>
    </location>
</feature>
<feature type="transmembrane region" description="Helical" evidence="1">
    <location>
        <begin position="182"/>
        <end position="198"/>
    </location>
</feature>
<evidence type="ECO:0000256" key="1">
    <source>
        <dbReference type="SAM" id="Phobius"/>
    </source>
</evidence>
<gene>
    <name evidence="3" type="ORF">METZ01_LOCUS299542</name>
</gene>
<proteinExistence type="predicted"/>
<sequence length="276" mass="30327">MSPRGRRARIRASVYSDSRESYVELFTGDWMGGAGSGQAIGRYAHYLGGITWIGLLYFFNFIQGSAFGEMSDGARGEALRKITWRTLWWFRWAAALTWVSGMWILAHQRAFGSEFADYFSTSGGVGIAFGALLGTTMAANVWMVIWPAQKIAIGSSVTVSEGGEADPEAPAAAKRAARASRVNTLFSIPLIFFMMWPSHFSALVNGVDDIGPSAGGRWTLWIVFLVIWIVMEASTLGKLGGYDNAINRIVLDKHQDTIKVGFLITIVLYVLFEIVS</sequence>
<reference evidence="3" key="1">
    <citation type="submission" date="2018-05" db="EMBL/GenBank/DDBJ databases">
        <authorList>
            <person name="Lanie J.A."/>
            <person name="Ng W.-L."/>
            <person name="Kazmierczak K.M."/>
            <person name="Andrzejewski T.M."/>
            <person name="Davidsen T.M."/>
            <person name="Wayne K.J."/>
            <person name="Tettelin H."/>
            <person name="Glass J.I."/>
            <person name="Rusch D."/>
            <person name="Podicherti R."/>
            <person name="Tsui H.-C.T."/>
            <person name="Winkler M.E."/>
        </authorList>
    </citation>
    <scope>NUCLEOTIDE SEQUENCE</scope>
</reference>
<keyword evidence="1" id="KW-1133">Transmembrane helix</keyword>